<dbReference type="SMART" id="SM00174">
    <property type="entry name" value="RHO"/>
    <property type="match status" value="1"/>
</dbReference>
<evidence type="ECO:0000256" key="1">
    <source>
        <dbReference type="ARBA" id="ARBA00022741"/>
    </source>
</evidence>
<proteinExistence type="predicted"/>
<dbReference type="SMART" id="SM00175">
    <property type="entry name" value="RAB"/>
    <property type="match status" value="1"/>
</dbReference>
<name>A0A061QZ90_9CHLO</name>
<reference evidence="3" key="1">
    <citation type="submission" date="2014-05" db="EMBL/GenBank/DDBJ databases">
        <title>The transcriptome of the halophilic microalga Tetraselmis sp. GSL018 isolated from the Great Salt Lake, Utah.</title>
        <authorList>
            <person name="Jinkerson R.E."/>
            <person name="D'Adamo S."/>
            <person name="Posewitz M.C."/>
        </authorList>
    </citation>
    <scope>NUCLEOTIDE SEQUENCE</scope>
    <source>
        <strain evidence="3">GSL018</strain>
    </source>
</reference>
<evidence type="ECO:0000256" key="2">
    <source>
        <dbReference type="SAM" id="MobiDB-lite"/>
    </source>
</evidence>
<evidence type="ECO:0000313" key="3">
    <source>
        <dbReference type="EMBL" id="JAC63765.1"/>
    </source>
</evidence>
<evidence type="ECO:0000313" key="4">
    <source>
        <dbReference type="EMBL" id="JAC68724.1"/>
    </source>
</evidence>
<dbReference type="Gene3D" id="3.40.50.300">
    <property type="entry name" value="P-loop containing nucleotide triphosphate hydrolases"/>
    <property type="match status" value="1"/>
</dbReference>
<keyword evidence="1" id="KW-0547">Nucleotide-binding</keyword>
<dbReference type="InterPro" id="IPR005225">
    <property type="entry name" value="Small_GTP-bd"/>
</dbReference>
<dbReference type="InterPro" id="IPR027417">
    <property type="entry name" value="P-loop_NTPase"/>
</dbReference>
<sequence>MGNCSSGYSSASTDSTSGVSGSGNRQGQAPRPFAPSAPRVKLVLLGNSGVGKSCIVQRYVRNSFDPNSKVTVGAAFMAHSVPLPDGTTLKFEIWDTAGQERYMSLAPLYYRGASAAAVVYDITVKETFDKAQYWVKELQKNASGDIVMILVGNKTDLESMRQVPTEAAKAFAESHSMLFVETSAKTAEQIPQLFESLAAKISSSRQPQAAPSGTPRHAALPTSTLRPSA</sequence>
<dbReference type="FunFam" id="3.40.50.300:FF:000851">
    <property type="entry name" value="Ras-related small GTP-binding family protein"/>
    <property type="match status" value="1"/>
</dbReference>
<dbReference type="SUPFAM" id="SSF52540">
    <property type="entry name" value="P-loop containing nucleoside triphosphate hydrolases"/>
    <property type="match status" value="1"/>
</dbReference>
<dbReference type="Pfam" id="PF00071">
    <property type="entry name" value="Ras"/>
    <property type="match status" value="1"/>
</dbReference>
<dbReference type="GO" id="GO:0003924">
    <property type="term" value="F:GTPase activity"/>
    <property type="evidence" value="ECO:0007669"/>
    <property type="project" value="InterPro"/>
</dbReference>
<dbReference type="PROSITE" id="PS51420">
    <property type="entry name" value="RHO"/>
    <property type="match status" value="1"/>
</dbReference>
<dbReference type="PROSITE" id="PS51419">
    <property type="entry name" value="RAB"/>
    <property type="match status" value="1"/>
</dbReference>
<dbReference type="SMART" id="SM00176">
    <property type="entry name" value="RAN"/>
    <property type="match status" value="1"/>
</dbReference>
<dbReference type="AlphaFoldDB" id="A0A061QZ90"/>
<organism evidence="3">
    <name type="scientific">Tetraselmis sp. GSL018</name>
    <dbReference type="NCBI Taxonomy" id="582737"/>
    <lineage>
        <taxon>Eukaryota</taxon>
        <taxon>Viridiplantae</taxon>
        <taxon>Chlorophyta</taxon>
        <taxon>core chlorophytes</taxon>
        <taxon>Chlorodendrophyceae</taxon>
        <taxon>Chlorodendrales</taxon>
        <taxon>Chlorodendraceae</taxon>
        <taxon>Tetraselmis</taxon>
    </lineage>
</organism>
<gene>
    <name evidence="3" type="ORF">TSPGSL018_19817</name>
    <name evidence="4" type="ORF">TSPGSL018_8059</name>
</gene>
<feature type="region of interest" description="Disordered" evidence="2">
    <location>
        <begin position="204"/>
        <end position="229"/>
    </location>
</feature>
<dbReference type="PRINTS" id="PR00449">
    <property type="entry name" value="RASTRNSFRMNG"/>
</dbReference>
<dbReference type="GO" id="GO:0005525">
    <property type="term" value="F:GTP binding"/>
    <property type="evidence" value="ECO:0007669"/>
    <property type="project" value="InterPro"/>
</dbReference>
<protein>
    <submittedName>
        <fullName evidence="3">Rab-like gtp-ase family protein</fullName>
    </submittedName>
</protein>
<dbReference type="SMART" id="SM00173">
    <property type="entry name" value="RAS"/>
    <property type="match status" value="1"/>
</dbReference>
<dbReference type="PANTHER" id="PTHR47978">
    <property type="match status" value="1"/>
</dbReference>
<dbReference type="InterPro" id="IPR001806">
    <property type="entry name" value="Small_GTPase"/>
</dbReference>
<feature type="region of interest" description="Disordered" evidence="2">
    <location>
        <begin position="1"/>
        <end position="34"/>
    </location>
</feature>
<feature type="compositionally biased region" description="Low complexity" evidence="2">
    <location>
        <begin position="1"/>
        <end position="23"/>
    </location>
</feature>
<dbReference type="PROSITE" id="PS51421">
    <property type="entry name" value="RAS"/>
    <property type="match status" value="1"/>
</dbReference>
<dbReference type="CDD" id="cd01860">
    <property type="entry name" value="Rab5_related"/>
    <property type="match status" value="1"/>
</dbReference>
<dbReference type="NCBIfam" id="TIGR00231">
    <property type="entry name" value="small_GTP"/>
    <property type="match status" value="1"/>
</dbReference>
<accession>A0A061QZ90</accession>
<dbReference type="EMBL" id="GBEZ01017627">
    <property type="protein sequence ID" value="JAC68724.1"/>
    <property type="molecule type" value="Transcribed_RNA"/>
</dbReference>
<dbReference type="EMBL" id="GBEZ01023104">
    <property type="protein sequence ID" value="JAC63765.1"/>
    <property type="molecule type" value="Transcribed_RNA"/>
</dbReference>